<dbReference type="KEGG" id="lak:106152106"/>
<feature type="site" description="Cleavage (non-hydrolytic); by autolysis" evidence="18">
    <location>
        <begin position="61"/>
        <end position="62"/>
    </location>
</feature>
<evidence type="ECO:0000256" key="12">
    <source>
        <dbReference type="ARBA" id="ARBA00023270"/>
    </source>
</evidence>
<feature type="active site" description="Proton acceptor; for processing activity" evidence="15">
    <location>
        <position position="226"/>
    </location>
</feature>
<dbReference type="InterPro" id="IPR018166">
    <property type="entry name" value="S-AdoMet_deCO2ase_CS"/>
</dbReference>
<dbReference type="GeneID" id="106152106"/>
<evidence type="ECO:0000256" key="1">
    <source>
        <dbReference type="ARBA" id="ARBA00001928"/>
    </source>
</evidence>
<keyword evidence="20" id="KW-1185">Reference proteome</keyword>
<keyword evidence="10" id="KW-0865">Zymogen</keyword>
<dbReference type="InterPro" id="IPR048283">
    <property type="entry name" value="AdoMetDC-like"/>
</dbReference>
<evidence type="ECO:0000256" key="5">
    <source>
        <dbReference type="ARBA" id="ARBA00022691"/>
    </source>
</evidence>
<dbReference type="PIRSF" id="PIRSF001355">
    <property type="entry name" value="S-AdenosylMet_decarboxylase"/>
    <property type="match status" value="1"/>
</dbReference>
<dbReference type="PANTHER" id="PTHR11570:SF0">
    <property type="entry name" value="S-ADENOSYLMETHIONINE DECARBOXYLASE PROENZYME"/>
    <property type="match status" value="1"/>
</dbReference>
<keyword evidence="5" id="KW-0949">S-adenosyl-L-methionine</keyword>
<gene>
    <name evidence="21" type="primary">LOC106152106</name>
</gene>
<dbReference type="PANTHER" id="PTHR11570">
    <property type="entry name" value="S-ADENOSYLMETHIONINE DECARBOXYLASE"/>
    <property type="match status" value="1"/>
</dbReference>
<feature type="active site" description="Proton donor; for catalytic activity" evidence="15">
    <location>
        <position position="76"/>
    </location>
</feature>
<keyword evidence="8" id="KW-0745">Spermidine biosynthesis</keyword>
<feature type="chain" id="PRO_5042322956" description="S-adenosylmethionine decarboxylase alpha chain" evidence="19">
    <location>
        <begin position="62"/>
        <end position="332"/>
    </location>
</feature>
<dbReference type="InParanoid" id="A0A1S3H7F6"/>
<evidence type="ECO:0000256" key="8">
    <source>
        <dbReference type="ARBA" id="ARBA00023066"/>
    </source>
</evidence>
<dbReference type="OrthoDB" id="1068353at2759"/>
<feature type="active site" description="Proton acceptor; for processing activity" evidence="15">
    <location>
        <position position="240"/>
    </location>
</feature>
<dbReference type="AlphaFoldDB" id="A0A1S3H7F6"/>
<comment type="similarity">
    <text evidence="3">Belongs to the eukaryotic AdoMetDC family.</text>
</comment>
<evidence type="ECO:0000313" key="21">
    <source>
        <dbReference type="RefSeq" id="XP_013381054.1"/>
    </source>
</evidence>
<feature type="binding site" evidence="16">
    <location>
        <position position="244"/>
    </location>
    <ligand>
        <name>substrate</name>
    </ligand>
</feature>
<evidence type="ECO:0000256" key="16">
    <source>
        <dbReference type="PIRSR" id="PIRSR001355-2"/>
    </source>
</evidence>
<dbReference type="SUPFAM" id="SSF56276">
    <property type="entry name" value="S-adenosylmethionine decarboxylase"/>
    <property type="match status" value="1"/>
</dbReference>
<accession>A0A1S3H7F6</accession>
<keyword evidence="9" id="KW-0620">Polyamine biosynthesis</keyword>
<evidence type="ECO:0000256" key="13">
    <source>
        <dbReference type="ARBA" id="ARBA00023317"/>
    </source>
</evidence>
<sequence>MSFFEGTEKLLEVWFGSSHKDRTADLRLIPREFWDDLLDLVQCKILSVVKNESIHAYVLSESSMFISKNRFILKTCGTTTLLYAVQPLLKKVKEYCGFDIVEDVFYSRKKFMQPHLQEKLHQRFEDEVKYLDQLFKDGGAYILGKLNADAWYLYTTNPQLTSPGRGVIEPDQTLEVLLSGLDPEVMKIFTTEVSKTATQATAHSGIAELLPGAQIDDYLFEPCGYSMNGILPDARYITIHITPEPECSYVSFETNVPQADYHDLIMHVLNCFKPRKFLLTVFANKASKAAGVHKDMQCEKWDEFAGFSRVDNQLCMFKNYALTYAHFARDPF</sequence>
<keyword evidence="11" id="KW-0456">Lyase</keyword>
<dbReference type="GO" id="GO:0006597">
    <property type="term" value="P:spermine biosynthetic process"/>
    <property type="evidence" value="ECO:0007669"/>
    <property type="project" value="InterPro"/>
</dbReference>
<feature type="binding site" evidence="16">
    <location>
        <position position="61"/>
    </location>
    <ligand>
        <name>substrate</name>
    </ligand>
</feature>
<evidence type="ECO:0000256" key="11">
    <source>
        <dbReference type="ARBA" id="ARBA00023239"/>
    </source>
</evidence>
<feature type="modified residue" description="Pyruvic acid (Ser); by autocatalysis" evidence="17">
    <location>
        <position position="62"/>
    </location>
</feature>
<evidence type="ECO:0000256" key="17">
    <source>
        <dbReference type="PIRSR" id="PIRSR001355-3"/>
    </source>
</evidence>
<proteinExistence type="inferred from homology"/>
<dbReference type="InterPro" id="IPR016067">
    <property type="entry name" value="S-AdoMet_deCO2ase_core"/>
</dbReference>
<evidence type="ECO:0000256" key="19">
    <source>
        <dbReference type="PIRSR" id="PIRSR001355-5"/>
    </source>
</evidence>
<keyword evidence="7 18" id="KW-0068">Autocatalytic cleavage</keyword>
<dbReference type="InterPro" id="IPR001985">
    <property type="entry name" value="S-AdoMet_decarboxylase_euk"/>
</dbReference>
<evidence type="ECO:0000313" key="20">
    <source>
        <dbReference type="Proteomes" id="UP000085678"/>
    </source>
</evidence>
<evidence type="ECO:0000256" key="4">
    <source>
        <dbReference type="ARBA" id="ARBA00012357"/>
    </source>
</evidence>
<dbReference type="RefSeq" id="XP_013381054.1">
    <property type="nucleotide sequence ID" value="XM_013525600.1"/>
</dbReference>
<keyword evidence="6" id="KW-0210">Decarboxylase</keyword>
<evidence type="ECO:0000256" key="7">
    <source>
        <dbReference type="ARBA" id="ARBA00022813"/>
    </source>
</evidence>
<dbReference type="Pfam" id="PF01536">
    <property type="entry name" value="SAM_decarbox"/>
    <property type="match status" value="1"/>
</dbReference>
<dbReference type="EC" id="4.1.1.50" evidence="4"/>
<organism evidence="20 21">
    <name type="scientific">Lingula anatina</name>
    <name type="common">Brachiopod</name>
    <name type="synonym">Lingula unguis</name>
    <dbReference type="NCBI Taxonomy" id="7574"/>
    <lineage>
        <taxon>Eukaryota</taxon>
        <taxon>Metazoa</taxon>
        <taxon>Spiralia</taxon>
        <taxon>Lophotrochozoa</taxon>
        <taxon>Brachiopoda</taxon>
        <taxon>Linguliformea</taxon>
        <taxon>Lingulata</taxon>
        <taxon>Lingulida</taxon>
        <taxon>Linguloidea</taxon>
        <taxon>Lingulidae</taxon>
        <taxon>Lingula</taxon>
    </lineage>
</organism>
<dbReference type="NCBIfam" id="TIGR00535">
    <property type="entry name" value="SAM_DCase"/>
    <property type="match status" value="1"/>
</dbReference>
<dbReference type="GO" id="GO:0004014">
    <property type="term" value="F:adenosylmethionine decarboxylase activity"/>
    <property type="evidence" value="ECO:0007669"/>
    <property type="project" value="UniProtKB-EC"/>
</dbReference>
<comment type="cofactor">
    <cofactor evidence="1">
        <name>pyruvate</name>
        <dbReference type="ChEBI" id="CHEBI:15361"/>
    </cofactor>
</comment>
<protein>
    <recommendedName>
        <fullName evidence="4">adenosylmethionine decarboxylase</fullName>
        <ecNumber evidence="4">4.1.1.50</ecNumber>
    </recommendedName>
</protein>
<dbReference type="UniPathway" id="UPA00331">
    <property type="reaction ID" value="UER00451"/>
</dbReference>
<evidence type="ECO:0000256" key="14">
    <source>
        <dbReference type="ARBA" id="ARBA00048112"/>
    </source>
</evidence>
<evidence type="ECO:0000256" key="3">
    <source>
        <dbReference type="ARBA" id="ARBA00008466"/>
    </source>
</evidence>
<feature type="chain" id="PRO_5042322957" description="S-adenosylmethionine decarboxylase beta chain" evidence="19">
    <location>
        <begin position="1"/>
        <end position="61"/>
    </location>
</feature>
<dbReference type="PROSITE" id="PS01336">
    <property type="entry name" value="ADOMETDC"/>
    <property type="match status" value="1"/>
</dbReference>
<dbReference type="Proteomes" id="UP000085678">
    <property type="component" value="Unplaced"/>
</dbReference>
<dbReference type="FunCoup" id="A0A1S3H7F6">
    <property type="interactions" value="884"/>
</dbReference>
<feature type="binding site" evidence="16">
    <location>
        <position position="220"/>
    </location>
    <ligand>
        <name>substrate</name>
    </ligand>
</feature>
<dbReference type="GO" id="GO:0008295">
    <property type="term" value="P:spermidine biosynthetic process"/>
    <property type="evidence" value="ECO:0007669"/>
    <property type="project" value="UniProtKB-KW"/>
</dbReference>
<evidence type="ECO:0000256" key="18">
    <source>
        <dbReference type="PIRSR" id="PIRSR001355-4"/>
    </source>
</evidence>
<dbReference type="STRING" id="7574.A0A1S3H7F6"/>
<comment type="catalytic activity">
    <reaction evidence="14">
        <text>S-adenosyl-L-methionine + H(+) = S-adenosyl 3-(methylsulfanyl)propylamine + CO2</text>
        <dbReference type="Rhea" id="RHEA:15981"/>
        <dbReference type="ChEBI" id="CHEBI:15378"/>
        <dbReference type="ChEBI" id="CHEBI:16526"/>
        <dbReference type="ChEBI" id="CHEBI:57443"/>
        <dbReference type="ChEBI" id="CHEBI:59789"/>
        <dbReference type="EC" id="4.1.1.50"/>
    </reaction>
</comment>
<feature type="active site" description="Schiff-base intermediate with substrate; via pyruvic acid" evidence="15">
    <location>
        <position position="62"/>
    </location>
</feature>
<reference evidence="21" key="1">
    <citation type="submission" date="2025-08" db="UniProtKB">
        <authorList>
            <consortium name="RefSeq"/>
        </authorList>
    </citation>
    <scope>IDENTIFICATION</scope>
    <source>
        <tissue evidence="21">Gonads</tissue>
    </source>
</reference>
<evidence type="ECO:0000256" key="10">
    <source>
        <dbReference type="ARBA" id="ARBA00023145"/>
    </source>
</evidence>
<evidence type="ECO:0000256" key="15">
    <source>
        <dbReference type="PIRSR" id="PIRSR001355-1"/>
    </source>
</evidence>
<evidence type="ECO:0000256" key="9">
    <source>
        <dbReference type="ARBA" id="ARBA00023115"/>
    </source>
</evidence>
<evidence type="ECO:0000256" key="6">
    <source>
        <dbReference type="ARBA" id="ARBA00022793"/>
    </source>
</evidence>
<dbReference type="Gene3D" id="3.60.90.10">
    <property type="entry name" value="S-adenosylmethionine decarboxylase"/>
    <property type="match status" value="1"/>
</dbReference>
<keyword evidence="13" id="KW-0670">Pyruvate</keyword>
<keyword evidence="12" id="KW-0704">Schiff base</keyword>
<comment type="pathway">
    <text evidence="2">Amine and polyamine biosynthesis; S-adenosylmethioninamine biosynthesis; S-adenosylmethioninamine from S-adenosyl-L-methionine: step 1/1.</text>
</comment>
<feature type="binding site" evidence="16">
    <location>
        <position position="4"/>
    </location>
    <ligand>
        <name>substrate</name>
    </ligand>
</feature>
<evidence type="ECO:0000256" key="2">
    <source>
        <dbReference type="ARBA" id="ARBA00004911"/>
    </source>
</evidence>
<name>A0A1S3H7F6_LINAN</name>
<dbReference type="GO" id="GO:0005829">
    <property type="term" value="C:cytosol"/>
    <property type="evidence" value="ECO:0007669"/>
    <property type="project" value="TreeGrafter"/>
</dbReference>